<evidence type="ECO:0000313" key="4">
    <source>
        <dbReference type="EMBL" id="SIO51980.1"/>
    </source>
</evidence>
<dbReference type="SUPFAM" id="SSF160920">
    <property type="entry name" value="PSTPO5379-like"/>
    <property type="match status" value="1"/>
</dbReference>
<dbReference type="InterPro" id="IPR016938">
    <property type="entry name" value="UPF0317"/>
</dbReference>
<evidence type="ECO:0000256" key="3">
    <source>
        <dbReference type="HAMAP-Rule" id="MF_01830"/>
    </source>
</evidence>
<gene>
    <name evidence="4" type="ORF">SAMN05444168_6140</name>
</gene>
<dbReference type="OrthoDB" id="149585at2"/>
<reference evidence="4 5" key="1">
    <citation type="submission" date="2016-11" db="EMBL/GenBank/DDBJ databases">
        <authorList>
            <person name="Jaros S."/>
            <person name="Januszkiewicz K."/>
            <person name="Wedrychowicz H."/>
        </authorList>
    </citation>
    <scope>NUCLEOTIDE SEQUENCE [LARGE SCALE GENOMIC DNA]</scope>
    <source>
        <strain evidence="4 5">GAS86</strain>
    </source>
</reference>
<dbReference type="FunFam" id="3.30.2040.10:FF:000001">
    <property type="entry name" value="D-glutamate cyclase, mitochondrial"/>
    <property type="match status" value="1"/>
</dbReference>
<accession>A0A1N6K604</accession>
<dbReference type="PANTHER" id="PTHR32022">
    <property type="entry name" value="D-GLUTAMATE CYCLASE, MITOCHONDRIAL"/>
    <property type="match status" value="1"/>
</dbReference>
<comment type="similarity">
    <text evidence="1 3">Belongs to the D-glutamate cyclase family.</text>
</comment>
<protein>
    <recommendedName>
        <fullName evidence="3">Putative hydro-lyase SAMN05444168_6140</fullName>
        <ecNumber evidence="3">4.2.1.-</ecNumber>
    </recommendedName>
</protein>
<dbReference type="RefSeq" id="WP_074268015.1">
    <property type="nucleotide sequence ID" value="NZ_FSRM01000002.1"/>
</dbReference>
<dbReference type="EMBL" id="FSRM01000002">
    <property type="protein sequence ID" value="SIO51980.1"/>
    <property type="molecule type" value="Genomic_DNA"/>
</dbReference>
<evidence type="ECO:0000313" key="5">
    <source>
        <dbReference type="Proteomes" id="UP000184693"/>
    </source>
</evidence>
<dbReference type="InterPro" id="IPR009906">
    <property type="entry name" value="D-Glu_cyclase"/>
</dbReference>
<dbReference type="Gene3D" id="3.30.2040.10">
    <property type="entry name" value="PSTPO5379-like domain"/>
    <property type="match status" value="1"/>
</dbReference>
<organism evidence="4 5">
    <name type="scientific">Paraburkholderia phenazinium</name>
    <dbReference type="NCBI Taxonomy" id="60549"/>
    <lineage>
        <taxon>Bacteria</taxon>
        <taxon>Pseudomonadati</taxon>
        <taxon>Pseudomonadota</taxon>
        <taxon>Betaproteobacteria</taxon>
        <taxon>Burkholderiales</taxon>
        <taxon>Burkholderiaceae</taxon>
        <taxon>Paraburkholderia</taxon>
    </lineage>
</organism>
<dbReference type="NCBIfam" id="NF003969">
    <property type="entry name" value="PRK05463.1"/>
    <property type="match status" value="1"/>
</dbReference>
<evidence type="ECO:0000256" key="2">
    <source>
        <dbReference type="ARBA" id="ARBA00023239"/>
    </source>
</evidence>
<dbReference type="Gene3D" id="3.40.1640.10">
    <property type="entry name" value="PSTPO5379-like"/>
    <property type="match status" value="1"/>
</dbReference>
<dbReference type="EC" id="4.2.1.-" evidence="3"/>
<evidence type="ECO:0000256" key="1">
    <source>
        <dbReference type="ARBA" id="ARBA00007896"/>
    </source>
</evidence>
<dbReference type="PANTHER" id="PTHR32022:SF10">
    <property type="entry name" value="D-GLUTAMATE CYCLASE, MITOCHONDRIAL"/>
    <property type="match status" value="1"/>
</dbReference>
<sequence>MERLKRNSPEISPTPAWALTPQGARAGIRAGFNGNTSGMAPGYAQGNLVILPQSWADDFAGYCRANPTPCPLIGMTRAGTSLVPMLGDDVDLRTDLPRYRVWRDGVLAEELDDISTLWQDDFVGFVLGCSLSFEHALEVAGLRVRHVDEGKVVPMYRTSIQTQPVGRFHGPMIVSMRPYTPQEAAIAYEVCGGLPGAHGAPVHMGDPAAIGIRDVAVPDEGEPTEILDGEQPVFWGCGVTPQAATIEARPPICITHAPGYMLVCDVRVEDLVLL</sequence>
<name>A0A1N6K604_9BURK</name>
<dbReference type="Proteomes" id="UP000184693">
    <property type="component" value="Unassembled WGS sequence"/>
</dbReference>
<dbReference type="InterPro" id="IPR038021">
    <property type="entry name" value="Putative_hydro-lyase"/>
</dbReference>
<dbReference type="PIRSF" id="PIRSF029755">
    <property type="entry name" value="UCP029755"/>
    <property type="match status" value="1"/>
</dbReference>
<dbReference type="Pfam" id="PF07286">
    <property type="entry name" value="D-Glu_cyclase"/>
    <property type="match status" value="1"/>
</dbReference>
<dbReference type="GO" id="GO:0016829">
    <property type="term" value="F:lyase activity"/>
    <property type="evidence" value="ECO:0007669"/>
    <property type="project" value="UniProtKB-KW"/>
</dbReference>
<dbReference type="AlphaFoldDB" id="A0A1N6K604"/>
<dbReference type="HAMAP" id="MF_01830">
    <property type="entry name" value="Hydro_lyase"/>
    <property type="match status" value="1"/>
</dbReference>
<keyword evidence="2 3" id="KW-0456">Lyase</keyword>
<proteinExistence type="inferred from homology"/>